<accession>A0AAD1T8T9</accession>
<feature type="region of interest" description="Disordered" evidence="1">
    <location>
        <begin position="1"/>
        <end position="57"/>
    </location>
</feature>
<organism evidence="2 3">
    <name type="scientific">Pelobates cultripes</name>
    <name type="common">Western spadefoot toad</name>
    <dbReference type="NCBI Taxonomy" id="61616"/>
    <lineage>
        <taxon>Eukaryota</taxon>
        <taxon>Metazoa</taxon>
        <taxon>Chordata</taxon>
        <taxon>Craniata</taxon>
        <taxon>Vertebrata</taxon>
        <taxon>Euteleostomi</taxon>
        <taxon>Amphibia</taxon>
        <taxon>Batrachia</taxon>
        <taxon>Anura</taxon>
        <taxon>Pelobatoidea</taxon>
        <taxon>Pelobatidae</taxon>
        <taxon>Pelobates</taxon>
    </lineage>
</organism>
<evidence type="ECO:0000313" key="2">
    <source>
        <dbReference type="EMBL" id="CAH2321699.1"/>
    </source>
</evidence>
<dbReference type="AlphaFoldDB" id="A0AAD1T8T9"/>
<feature type="compositionally biased region" description="Polar residues" evidence="1">
    <location>
        <begin position="15"/>
        <end position="39"/>
    </location>
</feature>
<keyword evidence="3" id="KW-1185">Reference proteome</keyword>
<proteinExistence type="predicted"/>
<sequence length="118" mass="13215">MGADTDPRSLKRTTHTIWSDAQSNTYKKTHPMQQLQSPGIQGHMAPITEHDAPPSRHALQTRPLALHLSWALTGRNSSTACHNPREKFGIQRNPGPTILLMGSMANWHEHLLRPQAED</sequence>
<feature type="non-terminal residue" evidence="2">
    <location>
        <position position="118"/>
    </location>
</feature>
<evidence type="ECO:0000256" key="1">
    <source>
        <dbReference type="SAM" id="MobiDB-lite"/>
    </source>
</evidence>
<dbReference type="Proteomes" id="UP001295444">
    <property type="component" value="Chromosome 11"/>
</dbReference>
<dbReference type="EMBL" id="OW240922">
    <property type="protein sequence ID" value="CAH2321699.1"/>
    <property type="molecule type" value="Genomic_DNA"/>
</dbReference>
<evidence type="ECO:0000313" key="3">
    <source>
        <dbReference type="Proteomes" id="UP001295444"/>
    </source>
</evidence>
<reference evidence="2" key="1">
    <citation type="submission" date="2022-03" db="EMBL/GenBank/DDBJ databases">
        <authorList>
            <person name="Alioto T."/>
            <person name="Alioto T."/>
            <person name="Gomez Garrido J."/>
        </authorList>
    </citation>
    <scope>NUCLEOTIDE SEQUENCE</scope>
</reference>
<name>A0AAD1T8T9_PELCU</name>
<gene>
    <name evidence="2" type="ORF">PECUL_23A041503</name>
</gene>
<protein>
    <submittedName>
        <fullName evidence="2">Uncharacterized protein</fullName>
    </submittedName>
</protein>